<comment type="subunit">
    <text evidence="4">Homodimer.</text>
</comment>
<dbReference type="PANTHER" id="PTHR11142:SF0">
    <property type="entry name" value="TRNA PSEUDOURIDINE SYNTHASE-LIKE 1"/>
    <property type="match status" value="1"/>
</dbReference>
<dbReference type="InterPro" id="IPR020095">
    <property type="entry name" value="PsdUridine_synth_TruA_C"/>
</dbReference>
<protein>
    <recommendedName>
        <fullName evidence="4">tRNA pseudouridine synthase A</fullName>
        <ecNumber evidence="4">5.4.99.12</ecNumber>
    </recommendedName>
    <alternativeName>
        <fullName evidence="4">tRNA pseudouridine(38-40) synthase</fullName>
    </alternativeName>
    <alternativeName>
        <fullName evidence="4">tRNA pseudouridylate synthase I</fullName>
    </alternativeName>
    <alternativeName>
        <fullName evidence="4">tRNA-uridine isomerase I</fullName>
    </alternativeName>
</protein>
<reference evidence="9 12" key="2">
    <citation type="submission" date="2020-05" db="EMBL/GenBank/DDBJ databases">
        <title>Complete genome sequencing of Campylobacter and Arcobacter type strains.</title>
        <authorList>
            <person name="Miller W.G."/>
            <person name="Yee E."/>
        </authorList>
    </citation>
    <scope>NUCLEOTIDE SEQUENCE [LARGE SCALE GENOMIC DNA]</scope>
    <source>
        <strain evidence="9 12">LMG 21996</strain>
    </source>
</reference>
<dbReference type="SUPFAM" id="SSF55120">
    <property type="entry name" value="Pseudouridine synthase"/>
    <property type="match status" value="1"/>
</dbReference>
<evidence type="ECO:0000313" key="12">
    <source>
        <dbReference type="Proteomes" id="UP000509513"/>
    </source>
</evidence>
<dbReference type="Proteomes" id="UP000305417">
    <property type="component" value="Unassembled WGS sequence"/>
</dbReference>
<evidence type="ECO:0000313" key="11">
    <source>
        <dbReference type="Proteomes" id="UP000305417"/>
    </source>
</evidence>
<evidence type="ECO:0000259" key="8">
    <source>
        <dbReference type="Pfam" id="PF01416"/>
    </source>
</evidence>
<evidence type="ECO:0000256" key="1">
    <source>
        <dbReference type="ARBA" id="ARBA00009375"/>
    </source>
</evidence>
<dbReference type="InterPro" id="IPR020097">
    <property type="entry name" value="PsdUridine_synth_TruA_a/b_dom"/>
</dbReference>
<gene>
    <name evidence="4 9" type="primary">truA</name>
    <name evidence="9" type="ORF">ACBT_0390</name>
    <name evidence="10" type="ORF">FE247_00310</name>
</gene>
<evidence type="ECO:0000313" key="10">
    <source>
        <dbReference type="EMBL" id="TLT01848.1"/>
    </source>
</evidence>
<evidence type="ECO:0000256" key="7">
    <source>
        <dbReference type="RuleBase" id="RU003792"/>
    </source>
</evidence>
<dbReference type="Pfam" id="PF01416">
    <property type="entry name" value="PseudoU_synth_1"/>
    <property type="match status" value="2"/>
</dbReference>
<comment type="similarity">
    <text evidence="1 4 7">Belongs to the tRNA pseudouridine synthase TruA family.</text>
</comment>
<evidence type="ECO:0000256" key="5">
    <source>
        <dbReference type="PIRSR" id="PIRSR001430-1"/>
    </source>
</evidence>
<organism evidence="9 12">
    <name type="scientific">Aliarcobacter cibarius</name>
    <dbReference type="NCBI Taxonomy" id="255507"/>
    <lineage>
        <taxon>Bacteria</taxon>
        <taxon>Pseudomonadati</taxon>
        <taxon>Campylobacterota</taxon>
        <taxon>Epsilonproteobacteria</taxon>
        <taxon>Campylobacterales</taxon>
        <taxon>Arcobacteraceae</taxon>
        <taxon>Aliarcobacter</taxon>
    </lineage>
</organism>
<accession>A0A7L5JN24</accession>
<keyword evidence="2 4" id="KW-0819">tRNA processing</keyword>
<proteinExistence type="inferred from homology"/>
<dbReference type="Gene3D" id="3.30.70.660">
    <property type="entry name" value="Pseudouridine synthase I, catalytic domain, C-terminal subdomain"/>
    <property type="match status" value="1"/>
</dbReference>
<dbReference type="InterPro" id="IPR020094">
    <property type="entry name" value="TruA/RsuA/RluB/E/F_N"/>
</dbReference>
<dbReference type="Proteomes" id="UP000509513">
    <property type="component" value="Chromosome"/>
</dbReference>
<feature type="domain" description="Pseudouridine synthase I TruA alpha/beta" evidence="8">
    <location>
        <begin position="8"/>
        <end position="102"/>
    </location>
</feature>
<dbReference type="EC" id="5.4.99.12" evidence="4"/>
<dbReference type="GO" id="GO:0003723">
    <property type="term" value="F:RNA binding"/>
    <property type="evidence" value="ECO:0007669"/>
    <property type="project" value="InterPro"/>
</dbReference>
<reference evidence="10 11" key="1">
    <citation type="submission" date="2019-05" db="EMBL/GenBank/DDBJ databases">
        <title>Arcobacter cibarius and Arcobacter thereius providing challenges in identification an antibiotic susceptibility and Quinolone resistance.</title>
        <authorList>
            <person name="Busch A."/>
            <person name="Hanel I."/>
            <person name="Hotzel H."/>
            <person name="Tomaso H."/>
        </authorList>
    </citation>
    <scope>NUCLEOTIDE SEQUENCE [LARGE SCALE GENOMIC DNA]</scope>
    <source>
        <strain evidence="10 11">16CS0831-2</strain>
    </source>
</reference>
<dbReference type="CDD" id="cd02570">
    <property type="entry name" value="PseudoU_synth_EcTruA"/>
    <property type="match status" value="1"/>
</dbReference>
<keyword evidence="3 4" id="KW-0413">Isomerase</keyword>
<dbReference type="GO" id="GO:0160147">
    <property type="term" value="F:tRNA pseudouridine(38-40) synthase activity"/>
    <property type="evidence" value="ECO:0007669"/>
    <property type="project" value="UniProtKB-EC"/>
</dbReference>
<dbReference type="KEGG" id="acib:ACBT_0390"/>
<comment type="caution">
    <text evidence="4">Lacks conserved residue(s) required for the propagation of feature annotation.</text>
</comment>
<dbReference type="RefSeq" id="WP_024775790.1">
    <property type="nucleotide sequence ID" value="NZ_CP054051.1"/>
</dbReference>
<evidence type="ECO:0000313" key="9">
    <source>
        <dbReference type="EMBL" id="QKJ26358.1"/>
    </source>
</evidence>
<feature type="active site" description="Nucleophile" evidence="4 5">
    <location>
        <position position="50"/>
    </location>
</feature>
<dbReference type="GO" id="GO:0031119">
    <property type="term" value="P:tRNA pseudouridine synthesis"/>
    <property type="evidence" value="ECO:0007669"/>
    <property type="project" value="UniProtKB-UniRule"/>
</dbReference>
<evidence type="ECO:0000256" key="4">
    <source>
        <dbReference type="HAMAP-Rule" id="MF_00171"/>
    </source>
</evidence>
<dbReference type="InterPro" id="IPR020103">
    <property type="entry name" value="PsdUridine_synth_cat_dom_sf"/>
</dbReference>
<dbReference type="EMBL" id="VBUC01000001">
    <property type="protein sequence ID" value="TLT01848.1"/>
    <property type="molecule type" value="Genomic_DNA"/>
</dbReference>
<evidence type="ECO:0000256" key="6">
    <source>
        <dbReference type="PIRSR" id="PIRSR001430-2"/>
    </source>
</evidence>
<dbReference type="AlphaFoldDB" id="A0A7L5JN24"/>
<dbReference type="PANTHER" id="PTHR11142">
    <property type="entry name" value="PSEUDOURIDYLATE SYNTHASE"/>
    <property type="match status" value="1"/>
</dbReference>
<dbReference type="Gene3D" id="3.30.70.580">
    <property type="entry name" value="Pseudouridine synthase I, catalytic domain, N-terminal subdomain"/>
    <property type="match status" value="1"/>
</dbReference>
<dbReference type="PIRSF" id="PIRSF001430">
    <property type="entry name" value="tRNA_psdUrid_synth"/>
    <property type="match status" value="1"/>
</dbReference>
<feature type="domain" description="Pseudouridine synthase I TruA alpha/beta" evidence="8">
    <location>
        <begin position="140"/>
        <end position="240"/>
    </location>
</feature>
<dbReference type="EMBL" id="CP054051">
    <property type="protein sequence ID" value="QKJ26358.1"/>
    <property type="molecule type" value="Genomic_DNA"/>
</dbReference>
<keyword evidence="11" id="KW-1185">Reference proteome</keyword>
<evidence type="ECO:0000256" key="2">
    <source>
        <dbReference type="ARBA" id="ARBA00022694"/>
    </source>
</evidence>
<dbReference type="HAMAP" id="MF_00171">
    <property type="entry name" value="TruA"/>
    <property type="match status" value="1"/>
</dbReference>
<feature type="binding site" evidence="4 6">
    <location>
        <position position="109"/>
    </location>
    <ligand>
        <name>substrate</name>
    </ligand>
</feature>
<sequence length="240" mass="28583">MNLKFTISYDGSVFFGSQKQPNKNTVEDELLKVFKTFNIDTKIILSGRTDKDVHATKQVFNCEIPSYWTDLKKFKTILNKRINPSIKIHKIEKVSDDFHSRFSAKRRVYRYLITQKETNPFNQKYILHCKEIDEDIIKEAIKEFIGAYDFKYFFKTGSEKENTKREIFNAKFYKYKDIYVFRFEANSYLRSQIRLMVGFLLAINEKKLTITDLKQQLNLQNHIFKTPILANGLYLAQIKY</sequence>
<comment type="catalytic activity">
    <reaction evidence="4 7">
        <text>uridine(38/39/40) in tRNA = pseudouridine(38/39/40) in tRNA</text>
        <dbReference type="Rhea" id="RHEA:22376"/>
        <dbReference type="Rhea" id="RHEA-COMP:10085"/>
        <dbReference type="Rhea" id="RHEA-COMP:10087"/>
        <dbReference type="ChEBI" id="CHEBI:65314"/>
        <dbReference type="ChEBI" id="CHEBI:65315"/>
        <dbReference type="EC" id="5.4.99.12"/>
    </reaction>
</comment>
<dbReference type="OrthoDB" id="9811823at2"/>
<name>A0A7L5JN24_9BACT</name>
<comment type="function">
    <text evidence="4">Formation of pseudouridine at positions 38, 39 and 40 in the anticodon stem and loop of transfer RNAs.</text>
</comment>
<evidence type="ECO:0000256" key="3">
    <source>
        <dbReference type="ARBA" id="ARBA00023235"/>
    </source>
</evidence>
<dbReference type="InterPro" id="IPR001406">
    <property type="entry name" value="PsdUridine_synth_TruA"/>
</dbReference>
<dbReference type="NCBIfam" id="TIGR00071">
    <property type="entry name" value="hisT_truA"/>
    <property type="match status" value="1"/>
</dbReference>